<dbReference type="CDD" id="cd17906">
    <property type="entry name" value="CheX"/>
    <property type="match status" value="1"/>
</dbReference>
<keyword evidence="1" id="KW-0145">Chemotaxis</keyword>
<proteinExistence type="predicted"/>
<evidence type="ECO:0000313" key="3">
    <source>
        <dbReference type="EMBL" id="SET41371.1"/>
    </source>
</evidence>
<protein>
    <submittedName>
        <fullName evidence="3">Chemotaxis protein CheX</fullName>
    </submittedName>
</protein>
<dbReference type="AlphaFoldDB" id="A0A1I0EAH4"/>
<name>A0A1I0EAH4_9FIRM</name>
<organism evidence="3 4">
    <name type="scientific">[Clostridium] polysaccharolyticum</name>
    <dbReference type="NCBI Taxonomy" id="29364"/>
    <lineage>
        <taxon>Bacteria</taxon>
        <taxon>Bacillati</taxon>
        <taxon>Bacillota</taxon>
        <taxon>Clostridia</taxon>
        <taxon>Lachnospirales</taxon>
        <taxon>Lachnospiraceae</taxon>
    </lineage>
</organism>
<dbReference type="Proteomes" id="UP000199800">
    <property type="component" value="Unassembled WGS sequence"/>
</dbReference>
<gene>
    <name evidence="3" type="ORF">SAMN04487772_11932</name>
</gene>
<keyword evidence="4" id="KW-1185">Reference proteome</keyword>
<dbReference type="SUPFAM" id="SSF103039">
    <property type="entry name" value="CheC-like"/>
    <property type="match status" value="1"/>
</dbReference>
<evidence type="ECO:0000259" key="2">
    <source>
        <dbReference type="Pfam" id="PF13690"/>
    </source>
</evidence>
<dbReference type="OrthoDB" id="9788100at2"/>
<sequence>MAGINANQVNPFLIAATTILKQACQIDAKVGKPSLEGTKGKNDTIAINICVTGEMQGQAMIAFENDIACDIASKMCMMPITKMDEFSQSAICELGNMIMGNAATVFSTQGTLIDITPPTLIKGDVVFSSMYSQSICVPVIYEENKVIEIHVAVKGND</sequence>
<dbReference type="Pfam" id="PF13690">
    <property type="entry name" value="CheX"/>
    <property type="match status" value="1"/>
</dbReference>
<dbReference type="InterPro" id="IPR038756">
    <property type="entry name" value="CheX-like"/>
</dbReference>
<dbReference type="PANTHER" id="PTHR39452:SF1">
    <property type="entry name" value="CHEY-P PHOSPHATASE CHEX"/>
    <property type="match status" value="1"/>
</dbReference>
<dbReference type="Gene3D" id="3.40.1550.10">
    <property type="entry name" value="CheC-like"/>
    <property type="match status" value="1"/>
</dbReference>
<dbReference type="RefSeq" id="WP_092478416.1">
    <property type="nucleotide sequence ID" value="NZ_FOHN01000019.1"/>
</dbReference>
<dbReference type="GO" id="GO:0006935">
    <property type="term" value="P:chemotaxis"/>
    <property type="evidence" value="ECO:0007669"/>
    <property type="project" value="UniProtKB-KW"/>
</dbReference>
<dbReference type="InterPro" id="IPR028976">
    <property type="entry name" value="CheC-like_sf"/>
</dbReference>
<feature type="domain" description="Chemotaxis phosphatase CheX-like" evidence="2">
    <location>
        <begin position="47"/>
        <end position="126"/>
    </location>
</feature>
<dbReference type="STRING" id="29364.SAMN04487772_11932"/>
<dbReference type="PANTHER" id="PTHR39452">
    <property type="entry name" value="CHEY-P PHOSPHATASE CHEX"/>
    <property type="match status" value="1"/>
</dbReference>
<reference evidence="3 4" key="1">
    <citation type="submission" date="2016-10" db="EMBL/GenBank/DDBJ databases">
        <authorList>
            <person name="de Groot N.N."/>
        </authorList>
    </citation>
    <scope>NUCLEOTIDE SEQUENCE [LARGE SCALE GENOMIC DNA]</scope>
    <source>
        <strain evidence="3 4">DSM 1801</strain>
    </source>
</reference>
<evidence type="ECO:0000256" key="1">
    <source>
        <dbReference type="ARBA" id="ARBA00022500"/>
    </source>
</evidence>
<evidence type="ECO:0000313" key="4">
    <source>
        <dbReference type="Proteomes" id="UP000199800"/>
    </source>
</evidence>
<dbReference type="EMBL" id="FOHN01000019">
    <property type="protein sequence ID" value="SET41371.1"/>
    <property type="molecule type" value="Genomic_DNA"/>
</dbReference>
<dbReference type="InterPro" id="IPR028051">
    <property type="entry name" value="CheX-like_dom"/>
</dbReference>
<accession>A0A1I0EAH4</accession>